<dbReference type="AlphaFoldDB" id="A0AA41CDA1"/>
<reference evidence="1" key="1">
    <citation type="submission" date="2020-11" db="EMBL/GenBank/DDBJ databases">
        <title>Enhanced detection system for hospital associated transmission using whole genome sequencing surveillance.</title>
        <authorList>
            <person name="Harrison L.H."/>
            <person name="Van Tyne D."/>
            <person name="Marsh J.W."/>
            <person name="Griffith M.P."/>
            <person name="Snyder D.J."/>
            <person name="Cooper V.S."/>
            <person name="Mustapha M."/>
        </authorList>
    </citation>
    <scope>NUCLEOTIDE SEQUENCE</scope>
    <source>
        <strain evidence="1">STEN00053</strain>
    </source>
</reference>
<accession>A0AA41CDA1</accession>
<organism evidence="1 2">
    <name type="scientific">Stenotrophomonas maltophilia</name>
    <name type="common">Pseudomonas maltophilia</name>
    <name type="synonym">Xanthomonas maltophilia</name>
    <dbReference type="NCBI Taxonomy" id="40324"/>
    <lineage>
        <taxon>Bacteria</taxon>
        <taxon>Pseudomonadati</taxon>
        <taxon>Pseudomonadota</taxon>
        <taxon>Gammaproteobacteria</taxon>
        <taxon>Lysobacterales</taxon>
        <taxon>Lysobacteraceae</taxon>
        <taxon>Stenotrophomonas</taxon>
        <taxon>Stenotrophomonas maltophilia group</taxon>
    </lineage>
</organism>
<evidence type="ECO:0000313" key="2">
    <source>
        <dbReference type="Proteomes" id="UP000634179"/>
    </source>
</evidence>
<sequence length="359" mass="40141">MSIFIAGRSIPQANLISQSCRHVLQFIDGGEHWLKWAMESHEHCYAFSDEGTMLDGVQQGLHRSRMTWLPRTGLQIGPVKLLSLGASDLGALRNMEFDDETRLSHNEAQRVLEKHRLLTNAELGASRAFLASIGAADAPLLQQLDFRESVALHQLAREVDMSAAGRDDLAAAAGFALLHARRPIEFADYFRFYQRVSAGGGSREHRLTRATRALQQVLPILFGFLDGPQLPQLPSPEQVREAIDASLAANRQIGYARISLAAQQMAACFDDEPELLQDDSRLREAARWQLRDAQEFLNEHPVSRGRLGQDGASVQFAIDGSRAKALIQVEDNVITLQDYRRTRRYLGDEARVDYQKDAV</sequence>
<protein>
    <submittedName>
        <fullName evidence="1">Uncharacterized protein</fullName>
    </submittedName>
</protein>
<gene>
    <name evidence="1" type="ORF">I5V89_06320</name>
</gene>
<dbReference type="Proteomes" id="UP000634179">
    <property type="component" value="Unassembled WGS sequence"/>
</dbReference>
<comment type="caution">
    <text evidence="1">The sequence shown here is derived from an EMBL/GenBank/DDBJ whole genome shotgun (WGS) entry which is preliminary data.</text>
</comment>
<evidence type="ECO:0000313" key="1">
    <source>
        <dbReference type="EMBL" id="MBH1789489.1"/>
    </source>
</evidence>
<dbReference type="EMBL" id="JADUOV010000003">
    <property type="protein sequence ID" value="MBH1789489.1"/>
    <property type="molecule type" value="Genomic_DNA"/>
</dbReference>
<name>A0AA41CDA1_STEMA</name>
<proteinExistence type="predicted"/>